<dbReference type="RefSeq" id="WP_182516772.1">
    <property type="nucleotide sequence ID" value="NZ_JACGXP010000005.1"/>
</dbReference>
<name>A0AAW3T8R7_9MICO</name>
<proteinExistence type="predicted"/>
<sequence>MNGASGSWGEDGVQEPGFVEFGNWETLERWVLRDASVTHWHGDRGYGDWTGTTFEQLEDAVRQIVATAAQNLRARAGLRQADWLLHRDDELPAGFSLGTINGMNVLDWELGGRPHRAWFGRAGFIARAVSFATVARVPVEQIEACALQEDSRRASRDASLVSRVTIGDEGGVVDTTLSRALVAYLGRGRSASPSESWEAVSTATPESRDRLEAIMRDYRRLSQVDWNERDGDLLPAMEQFAEAFRNTHPELDEAAIGALEWKFSWDWR</sequence>
<protein>
    <submittedName>
        <fullName evidence="1">Uncharacterized protein</fullName>
    </submittedName>
</protein>
<comment type="caution">
    <text evidence="1">The sequence shown here is derived from an EMBL/GenBank/DDBJ whole genome shotgun (WGS) entry which is preliminary data.</text>
</comment>
<evidence type="ECO:0000313" key="1">
    <source>
        <dbReference type="EMBL" id="MBA8991736.1"/>
    </source>
</evidence>
<dbReference type="EMBL" id="JACGXP010000005">
    <property type="protein sequence ID" value="MBA8991736.1"/>
    <property type="molecule type" value="Genomic_DNA"/>
</dbReference>
<organism evidence="1 2">
    <name type="scientific">Curtobacterium pusillum</name>
    <dbReference type="NCBI Taxonomy" id="69373"/>
    <lineage>
        <taxon>Bacteria</taxon>
        <taxon>Bacillati</taxon>
        <taxon>Actinomycetota</taxon>
        <taxon>Actinomycetes</taxon>
        <taxon>Micrococcales</taxon>
        <taxon>Microbacteriaceae</taxon>
        <taxon>Curtobacterium</taxon>
    </lineage>
</organism>
<gene>
    <name evidence="1" type="ORF">FHW23_003014</name>
</gene>
<accession>A0AAW3T8R7</accession>
<dbReference type="AlphaFoldDB" id="A0AAW3T8R7"/>
<evidence type="ECO:0000313" key="2">
    <source>
        <dbReference type="Proteomes" id="UP000590225"/>
    </source>
</evidence>
<reference evidence="1 2" key="1">
    <citation type="submission" date="2020-07" db="EMBL/GenBank/DDBJ databases">
        <title>Above-ground endophytic microbial communities from plants in different locations in the United States.</title>
        <authorList>
            <person name="Frank C."/>
        </authorList>
    </citation>
    <scope>NUCLEOTIDE SEQUENCE [LARGE SCALE GENOMIC DNA]</scope>
    <source>
        <strain evidence="1 2">WPL5_2</strain>
    </source>
</reference>
<dbReference type="Proteomes" id="UP000590225">
    <property type="component" value="Unassembled WGS sequence"/>
</dbReference>